<dbReference type="EnsemblMetazoa" id="LLOJ005010-RA">
    <property type="protein sequence ID" value="LLOJ005010-PA"/>
    <property type="gene ID" value="LLOJ005010"/>
</dbReference>
<dbReference type="PROSITE" id="PS51882">
    <property type="entry name" value="G_ALPHA"/>
    <property type="match status" value="1"/>
</dbReference>
<keyword evidence="3 7" id="KW-0460">Magnesium</keyword>
<evidence type="ECO:0000256" key="6">
    <source>
        <dbReference type="PIRSR" id="PIRSR601019-1"/>
    </source>
</evidence>
<dbReference type="GO" id="GO:0007188">
    <property type="term" value="P:adenylate cyclase-modulating G protein-coupled receptor signaling pathway"/>
    <property type="evidence" value="ECO:0007669"/>
    <property type="project" value="TreeGrafter"/>
</dbReference>
<keyword evidence="9" id="KW-1185">Reference proteome</keyword>
<feature type="binding site" evidence="6">
    <location>
        <position position="337"/>
    </location>
    <ligand>
        <name>GTP</name>
        <dbReference type="ChEBI" id="CHEBI:37565"/>
    </ligand>
</feature>
<dbReference type="SMART" id="SM00275">
    <property type="entry name" value="G_alpha"/>
    <property type="match status" value="1"/>
</dbReference>
<evidence type="ECO:0000256" key="1">
    <source>
        <dbReference type="ARBA" id="ARBA00022723"/>
    </source>
</evidence>
<dbReference type="Gene3D" id="3.40.50.300">
    <property type="entry name" value="P-loop containing nucleotide triphosphate hydrolases"/>
    <property type="match status" value="1"/>
</dbReference>
<proteinExistence type="predicted"/>
<dbReference type="SUPFAM" id="SSF47895">
    <property type="entry name" value="Transducin (alpha subunit), insertion domain"/>
    <property type="match status" value="1"/>
</dbReference>
<reference evidence="8" key="1">
    <citation type="submission" date="2020-05" db="UniProtKB">
        <authorList>
            <consortium name="EnsemblMetazoa"/>
        </authorList>
    </citation>
    <scope>IDENTIFICATION</scope>
    <source>
        <strain evidence="8">Jacobina</strain>
    </source>
</reference>
<dbReference type="InterPro" id="IPR027417">
    <property type="entry name" value="P-loop_NTPase"/>
</dbReference>
<evidence type="ECO:0000256" key="3">
    <source>
        <dbReference type="ARBA" id="ARBA00022842"/>
    </source>
</evidence>
<dbReference type="Gene3D" id="1.10.400.10">
    <property type="entry name" value="GI Alpha 1, domain 2-like"/>
    <property type="match status" value="1"/>
</dbReference>
<feature type="binding site" evidence="6">
    <location>
        <begin position="278"/>
        <end position="281"/>
    </location>
    <ligand>
        <name>GTP</name>
        <dbReference type="ChEBI" id="CHEBI:37565"/>
    </ligand>
</feature>
<evidence type="ECO:0000256" key="5">
    <source>
        <dbReference type="ARBA" id="ARBA00023224"/>
    </source>
</evidence>
<dbReference type="EMBL" id="AJWK01015853">
    <property type="status" value="NOT_ANNOTATED_CDS"/>
    <property type="molecule type" value="Genomic_DNA"/>
</dbReference>
<keyword evidence="2 6" id="KW-0547">Nucleotide-binding</keyword>
<dbReference type="GO" id="GO:0001664">
    <property type="term" value="F:G protein-coupled receptor binding"/>
    <property type="evidence" value="ECO:0007669"/>
    <property type="project" value="TreeGrafter"/>
</dbReference>
<accession>A0A1B0CK73</accession>
<organism evidence="8 9">
    <name type="scientific">Lutzomyia longipalpis</name>
    <name type="common">Sand fly</name>
    <dbReference type="NCBI Taxonomy" id="7200"/>
    <lineage>
        <taxon>Eukaryota</taxon>
        <taxon>Metazoa</taxon>
        <taxon>Ecdysozoa</taxon>
        <taxon>Arthropoda</taxon>
        <taxon>Hexapoda</taxon>
        <taxon>Insecta</taxon>
        <taxon>Pterygota</taxon>
        <taxon>Neoptera</taxon>
        <taxon>Endopterygota</taxon>
        <taxon>Diptera</taxon>
        <taxon>Nematocera</taxon>
        <taxon>Psychodoidea</taxon>
        <taxon>Psychodidae</taxon>
        <taxon>Lutzomyia</taxon>
        <taxon>Lutzomyia</taxon>
    </lineage>
</organism>
<dbReference type="SUPFAM" id="SSF52540">
    <property type="entry name" value="P-loop containing nucleoside triphosphate hydrolases"/>
    <property type="match status" value="1"/>
</dbReference>
<dbReference type="GO" id="GO:0003924">
    <property type="term" value="F:GTPase activity"/>
    <property type="evidence" value="ECO:0007669"/>
    <property type="project" value="InterPro"/>
</dbReference>
<dbReference type="PANTHER" id="PTHR10218:SF231">
    <property type="entry name" value="GUANINE NUCLEOTIDE BINDING PROTEIN (G PROTEIN) ALPHA V1"/>
    <property type="match status" value="1"/>
</dbReference>
<dbReference type="GO" id="GO:0032502">
    <property type="term" value="P:developmental process"/>
    <property type="evidence" value="ECO:0007669"/>
    <property type="project" value="UniProtKB-ARBA"/>
</dbReference>
<dbReference type="FunFam" id="3.40.50.300:FF:000563">
    <property type="entry name" value="Guanine nucleotide-binding protein alpha subunit"/>
    <property type="match status" value="1"/>
</dbReference>
<dbReference type="GO" id="GO:0031683">
    <property type="term" value="F:G-protein beta/gamma-subunit complex binding"/>
    <property type="evidence" value="ECO:0007669"/>
    <property type="project" value="InterPro"/>
</dbReference>
<evidence type="ECO:0000256" key="4">
    <source>
        <dbReference type="ARBA" id="ARBA00023134"/>
    </source>
</evidence>
<feature type="binding site" evidence="7">
    <location>
        <position position="190"/>
    </location>
    <ligand>
        <name>Mg(2+)</name>
        <dbReference type="ChEBI" id="CHEBI:18420"/>
    </ligand>
</feature>
<evidence type="ECO:0000313" key="8">
    <source>
        <dbReference type="EnsemblMetazoa" id="LLOJ005010-PA"/>
    </source>
</evidence>
<dbReference type="PRINTS" id="PR00318">
    <property type="entry name" value="GPROTEINA"/>
</dbReference>
<evidence type="ECO:0000313" key="9">
    <source>
        <dbReference type="Proteomes" id="UP000092461"/>
    </source>
</evidence>
<dbReference type="GO" id="GO:0005737">
    <property type="term" value="C:cytoplasm"/>
    <property type="evidence" value="ECO:0007669"/>
    <property type="project" value="TreeGrafter"/>
</dbReference>
<protein>
    <recommendedName>
        <fullName evidence="10">G-protein alpha subunit</fullName>
    </recommendedName>
</protein>
<feature type="binding site" evidence="6">
    <location>
        <begin position="209"/>
        <end position="213"/>
    </location>
    <ligand>
        <name>GTP</name>
        <dbReference type="ChEBI" id="CHEBI:37565"/>
    </ligand>
</feature>
<keyword evidence="1 7" id="KW-0479">Metal-binding</keyword>
<evidence type="ECO:0000256" key="2">
    <source>
        <dbReference type="ARBA" id="ARBA00022741"/>
    </source>
</evidence>
<dbReference type="Pfam" id="PF00503">
    <property type="entry name" value="G-alpha"/>
    <property type="match status" value="1"/>
</dbReference>
<dbReference type="FunFam" id="3.40.50.300:FF:000692">
    <property type="entry name" value="Guanine nucleotide-binding protein subunit alpha"/>
    <property type="match status" value="1"/>
</dbReference>
<dbReference type="InterPro" id="IPR001019">
    <property type="entry name" value="Gprotein_alpha_su"/>
</dbReference>
<dbReference type="GO" id="GO:0005525">
    <property type="term" value="F:GTP binding"/>
    <property type="evidence" value="ECO:0007669"/>
    <property type="project" value="UniProtKB-KW"/>
</dbReference>
<feature type="binding site" evidence="6">
    <location>
        <begin position="51"/>
        <end position="56"/>
    </location>
    <ligand>
        <name>GTP</name>
        <dbReference type="ChEBI" id="CHEBI:37565"/>
    </ligand>
</feature>
<keyword evidence="4 6" id="KW-0342">GTP-binding</keyword>
<dbReference type="GO" id="GO:0046872">
    <property type="term" value="F:metal ion binding"/>
    <property type="evidence" value="ECO:0007669"/>
    <property type="project" value="UniProtKB-KW"/>
</dbReference>
<dbReference type="AlphaFoldDB" id="A0A1B0CK73"/>
<feature type="binding site" evidence="6">
    <location>
        <begin position="159"/>
        <end position="160"/>
    </location>
    <ligand>
        <name>GTP</name>
        <dbReference type="ChEBI" id="CHEBI:37565"/>
    </ligand>
</feature>
<dbReference type="CDD" id="cd00066">
    <property type="entry name" value="G-alpha"/>
    <property type="match status" value="1"/>
</dbReference>
<evidence type="ECO:0008006" key="10">
    <source>
        <dbReference type="Google" id="ProtNLM"/>
    </source>
</evidence>
<keyword evidence="5" id="KW-0807">Transducer</keyword>
<dbReference type="PANTHER" id="PTHR10218">
    <property type="entry name" value="GTP-BINDING PROTEIN ALPHA SUBUNIT"/>
    <property type="match status" value="1"/>
</dbReference>
<dbReference type="InterPro" id="IPR011025">
    <property type="entry name" value="GproteinA_insert"/>
</dbReference>
<evidence type="ECO:0000256" key="7">
    <source>
        <dbReference type="PIRSR" id="PIRSR601019-2"/>
    </source>
</evidence>
<dbReference type="GO" id="GO:0005834">
    <property type="term" value="C:heterotrimeric G-protein complex"/>
    <property type="evidence" value="ECO:0007669"/>
    <property type="project" value="TreeGrafter"/>
</dbReference>
<dbReference type="Proteomes" id="UP000092461">
    <property type="component" value="Unassembled WGS sequence"/>
</dbReference>
<dbReference type="FunFam" id="1.10.400.10:FF:000007">
    <property type="entry name" value="Guanine nucleotide-binding protein subunit alpha"/>
    <property type="match status" value="1"/>
</dbReference>
<dbReference type="VEuPathDB" id="VectorBase:LLOJ005010"/>
<dbReference type="VEuPathDB" id="VectorBase:LLONM1_003920"/>
<sequence length="365" mass="41995">MRLAVKMGACMTVERDKITARRRSEEIDKQLDELAKEHPRILKILLLGAGESGKSTLVKQMKIIHSEGFTAAELSAFRPTVLDNLLSSMKYVLSGMGLLRINLEHASNKIYAEIVLASPSCFDMEFKIIEKVRMALRILWKDRGVRLAVARGYDYELNDSALYLFDNMDRICADSYIPSPTDVLRARVRTNGIIETNFRINDNIISMYDVGGQRSQRRKWVYCFEDVRAVLFVVALSGFDMTLLEDNTVNRLEESLNLFEQIVNNRWFKEASFVLFLNKSDLFRDKIMSSGRHLRLFFPDYKGPDRNIDEAALFIQKKFLQRNHNDRKVICPHFTTATDTANVQTVFQVVMETVIKENLGNVTLL</sequence>
<name>A0A1B0CK73_LUTLO</name>
<feature type="binding site" evidence="7">
    <location>
        <position position="55"/>
    </location>
    <ligand>
        <name>Mg(2+)</name>
        <dbReference type="ChEBI" id="CHEBI:18420"/>
    </ligand>
</feature>
<feature type="binding site" evidence="6">
    <location>
        <begin position="184"/>
        <end position="190"/>
    </location>
    <ligand>
        <name>GTP</name>
        <dbReference type="ChEBI" id="CHEBI:37565"/>
    </ligand>
</feature>